<dbReference type="RefSeq" id="WP_249701699.1">
    <property type="nucleotide sequence ID" value="NZ_JAMFLX010000041.1"/>
</dbReference>
<keyword evidence="3" id="KW-1185">Reference proteome</keyword>
<dbReference type="Pfam" id="PF00753">
    <property type="entry name" value="Lactamase_B"/>
    <property type="match status" value="1"/>
</dbReference>
<evidence type="ECO:0000313" key="2">
    <source>
        <dbReference type="EMBL" id="MCL6272022.1"/>
    </source>
</evidence>
<dbReference type="InterPro" id="IPR050855">
    <property type="entry name" value="NDM-1-like"/>
</dbReference>
<dbReference type="SMART" id="SM00849">
    <property type="entry name" value="Lactamase_B"/>
    <property type="match status" value="1"/>
</dbReference>
<proteinExistence type="predicted"/>
<dbReference type="InterPro" id="IPR036866">
    <property type="entry name" value="RibonucZ/Hydroxyglut_hydro"/>
</dbReference>
<dbReference type="Gene3D" id="3.60.15.10">
    <property type="entry name" value="Ribonuclease Z/Hydroxyacylglutathione hydrolase-like"/>
    <property type="match status" value="1"/>
</dbReference>
<dbReference type="InterPro" id="IPR001279">
    <property type="entry name" value="Metallo-B-lactamas"/>
</dbReference>
<dbReference type="Proteomes" id="UP001203338">
    <property type="component" value="Unassembled WGS sequence"/>
</dbReference>
<protein>
    <submittedName>
        <fullName evidence="2">MBL fold metallo-hydrolase</fullName>
    </submittedName>
</protein>
<organism evidence="2 3">
    <name type="scientific">Parendozoicomonas callyspongiae</name>
    <dbReference type="NCBI Taxonomy" id="2942213"/>
    <lineage>
        <taxon>Bacteria</taxon>
        <taxon>Pseudomonadati</taxon>
        <taxon>Pseudomonadota</taxon>
        <taxon>Gammaproteobacteria</taxon>
        <taxon>Oceanospirillales</taxon>
        <taxon>Endozoicomonadaceae</taxon>
        <taxon>Parendozoicomonas</taxon>
    </lineage>
</organism>
<gene>
    <name evidence="2" type="ORF">M3P05_19045</name>
</gene>
<reference evidence="2 3" key="1">
    <citation type="submission" date="2022-05" db="EMBL/GenBank/DDBJ databases">
        <authorList>
            <person name="Park J.-S."/>
        </authorList>
    </citation>
    <scope>NUCLEOTIDE SEQUENCE [LARGE SCALE GENOMIC DNA]</scope>
    <source>
        <strain evidence="2 3">2012CJ34-2</strain>
    </source>
</reference>
<dbReference type="SUPFAM" id="SSF56281">
    <property type="entry name" value="Metallo-hydrolase/oxidoreductase"/>
    <property type="match status" value="1"/>
</dbReference>
<dbReference type="EMBL" id="JAMFLX010000041">
    <property type="protein sequence ID" value="MCL6272022.1"/>
    <property type="molecule type" value="Genomic_DNA"/>
</dbReference>
<accession>A0ABT0PKV3</accession>
<dbReference type="PANTHER" id="PTHR42951">
    <property type="entry name" value="METALLO-BETA-LACTAMASE DOMAIN-CONTAINING"/>
    <property type="match status" value="1"/>
</dbReference>
<evidence type="ECO:0000259" key="1">
    <source>
        <dbReference type="SMART" id="SM00849"/>
    </source>
</evidence>
<comment type="caution">
    <text evidence="2">The sequence shown here is derived from an EMBL/GenBank/DDBJ whole genome shotgun (WGS) entry which is preliminary data.</text>
</comment>
<sequence>MPVRGYYTYANDAVEGIRVGRLNAGINTTFVVYRLGSTLIDCGPSNQWGYVRPFISEKPVRQLLITHHHEDHSGNARRISALTGVTPLAPEQSKGKMATGYRIPPVQKVVWGSMEPVTTEPYPEFIELEDGSPVIPVHTPGHAKDLHVFYLPRQKWLFSGDLYVSKTIRILRGDENLELLMDSIRRVLELDFDVIFCPHRGIVEYARESMEEKLKNLENLCYEAQSLAEKGFSLNQVTREVLGREEMISWISAFNLSKRNLIRAALSVNMDVPDKSLSGSG</sequence>
<name>A0ABT0PKV3_9GAMM</name>
<evidence type="ECO:0000313" key="3">
    <source>
        <dbReference type="Proteomes" id="UP001203338"/>
    </source>
</evidence>
<feature type="domain" description="Metallo-beta-lactamase" evidence="1">
    <location>
        <begin position="25"/>
        <end position="199"/>
    </location>
</feature>